<evidence type="ECO:0000256" key="6">
    <source>
        <dbReference type="ARBA" id="ARBA00023139"/>
    </source>
</evidence>
<evidence type="ECO:0000256" key="2">
    <source>
        <dbReference type="ARBA" id="ARBA00007886"/>
    </source>
</evidence>
<dbReference type="OrthoDB" id="2380468at2"/>
<keyword evidence="6" id="KW-0564">Palmitate</keyword>
<dbReference type="Pfam" id="PF25198">
    <property type="entry name" value="Spore_GerAC_N"/>
    <property type="match status" value="1"/>
</dbReference>
<dbReference type="Gene3D" id="3.30.300.210">
    <property type="entry name" value="Nutrient germinant receptor protein C, domain 3"/>
    <property type="match status" value="1"/>
</dbReference>
<dbReference type="InterPro" id="IPR057336">
    <property type="entry name" value="GerAC_N"/>
</dbReference>
<proteinExistence type="inferred from homology"/>
<comment type="subcellular location">
    <subcellularLocation>
        <location evidence="1">Membrane</location>
        <topology evidence="1">Lipid-anchor</topology>
    </subcellularLocation>
</comment>
<dbReference type="AlphaFoldDB" id="A0A3S0I3T1"/>
<dbReference type="EMBL" id="RXNR01000005">
    <property type="protein sequence ID" value="RTQ95590.1"/>
    <property type="molecule type" value="Genomic_DNA"/>
</dbReference>
<protein>
    <submittedName>
        <fullName evidence="10">Ger(X)C family spore germination protein</fullName>
    </submittedName>
</protein>
<evidence type="ECO:0000259" key="8">
    <source>
        <dbReference type="Pfam" id="PF05504"/>
    </source>
</evidence>
<comment type="caution">
    <text evidence="10">The sequence shown here is derived from an EMBL/GenBank/DDBJ whole genome shotgun (WGS) entry which is preliminary data.</text>
</comment>
<dbReference type="InterPro" id="IPR046953">
    <property type="entry name" value="Spore_GerAC-like_C"/>
</dbReference>
<evidence type="ECO:0000313" key="11">
    <source>
        <dbReference type="Proteomes" id="UP000276349"/>
    </source>
</evidence>
<keyword evidence="11" id="KW-1185">Reference proteome</keyword>
<name>A0A3S0I3T1_9BACI</name>
<dbReference type="PANTHER" id="PTHR35789:SF1">
    <property type="entry name" value="SPORE GERMINATION PROTEIN B3"/>
    <property type="match status" value="1"/>
</dbReference>
<evidence type="ECO:0000256" key="1">
    <source>
        <dbReference type="ARBA" id="ARBA00004635"/>
    </source>
</evidence>
<dbReference type="GO" id="GO:0009847">
    <property type="term" value="P:spore germination"/>
    <property type="evidence" value="ECO:0007669"/>
    <property type="project" value="InterPro"/>
</dbReference>
<dbReference type="PROSITE" id="PS51257">
    <property type="entry name" value="PROKAR_LIPOPROTEIN"/>
    <property type="match status" value="1"/>
</dbReference>
<evidence type="ECO:0000259" key="9">
    <source>
        <dbReference type="Pfam" id="PF25198"/>
    </source>
</evidence>
<comment type="similarity">
    <text evidence="2">Belongs to the GerABKC lipoprotein family.</text>
</comment>
<gene>
    <name evidence="10" type="ORF">EKG35_02595</name>
</gene>
<dbReference type="Proteomes" id="UP000276349">
    <property type="component" value="Unassembled WGS sequence"/>
</dbReference>
<dbReference type="PANTHER" id="PTHR35789">
    <property type="entry name" value="SPORE GERMINATION PROTEIN B3"/>
    <property type="match status" value="1"/>
</dbReference>
<keyword evidence="4" id="KW-0732">Signal</keyword>
<dbReference type="InterPro" id="IPR038501">
    <property type="entry name" value="Spore_GerAC_C_sf"/>
</dbReference>
<sequence>MKVVIMRGTPMTKKYLLVILIPFLLAGCWDLDENERMYYVFGAGIDFKDGEYKATIQIISFANVAKTDQPNQDLFQSQVSSASGKTFDEALFKLYHGIDEKVYWGHFSFIIFSESALKQGRIDSVINTITGFSDTRYNIWLYCTDEPLDEFLLALPLLKKSITLTKIADPLNSFEQESYIEPLDIRNLIINLNEPAHEANIPYIKLKEDWKTQNEPLSSVEISGIGIITPNEFKGYIKDDQANGLQWISNKTIRGEITTIYEEDKYFSAVLRNVKVKIDPIINGNDVKFDINVRLTASLGSFEGNLTSDKIKNLIMKKVKKEIEQTYQTAIEMNVDVFKLSEILYRKEIKTWKKLQKDGQIELDEDSINIKINIEKLTSGRKNFRDTIE</sequence>
<dbReference type="Pfam" id="PF05504">
    <property type="entry name" value="Spore_GerAC"/>
    <property type="match status" value="1"/>
</dbReference>
<evidence type="ECO:0000256" key="3">
    <source>
        <dbReference type="ARBA" id="ARBA00022544"/>
    </source>
</evidence>
<accession>A0A3S0I3T1</accession>
<keyword evidence="5" id="KW-0472">Membrane</keyword>
<reference evidence="10 11" key="1">
    <citation type="submission" date="2018-12" db="EMBL/GenBank/DDBJ databases">
        <authorList>
            <person name="Yu L."/>
        </authorList>
    </citation>
    <scope>NUCLEOTIDE SEQUENCE [LARGE SCALE GENOMIC DNA]</scope>
    <source>
        <strain evidence="10 11">S5H2222</strain>
    </source>
</reference>
<organism evidence="10 11">
    <name type="scientific">Lysinibacillus telephonicus</name>
    <dbReference type="NCBI Taxonomy" id="1714840"/>
    <lineage>
        <taxon>Bacteria</taxon>
        <taxon>Bacillati</taxon>
        <taxon>Bacillota</taxon>
        <taxon>Bacilli</taxon>
        <taxon>Bacillales</taxon>
        <taxon>Bacillaceae</taxon>
        <taxon>Lysinibacillus</taxon>
    </lineage>
</organism>
<feature type="domain" description="Spore germination protein N-terminal" evidence="9">
    <location>
        <begin position="34"/>
        <end position="206"/>
    </location>
</feature>
<evidence type="ECO:0000313" key="10">
    <source>
        <dbReference type="EMBL" id="RTQ95590.1"/>
    </source>
</evidence>
<evidence type="ECO:0000256" key="4">
    <source>
        <dbReference type="ARBA" id="ARBA00022729"/>
    </source>
</evidence>
<feature type="domain" description="Spore germination GerAC-like C-terminal" evidence="8">
    <location>
        <begin position="223"/>
        <end position="358"/>
    </location>
</feature>
<dbReference type="GO" id="GO:0016020">
    <property type="term" value="C:membrane"/>
    <property type="evidence" value="ECO:0007669"/>
    <property type="project" value="UniProtKB-SubCell"/>
</dbReference>
<keyword evidence="7" id="KW-0449">Lipoprotein</keyword>
<evidence type="ECO:0000256" key="5">
    <source>
        <dbReference type="ARBA" id="ARBA00023136"/>
    </source>
</evidence>
<dbReference type="InterPro" id="IPR008844">
    <property type="entry name" value="Spore_GerAC-like"/>
</dbReference>
<dbReference type="NCBIfam" id="TIGR02887">
    <property type="entry name" value="spore_ger_x_C"/>
    <property type="match status" value="1"/>
</dbReference>
<evidence type="ECO:0000256" key="7">
    <source>
        <dbReference type="ARBA" id="ARBA00023288"/>
    </source>
</evidence>
<keyword evidence="3" id="KW-0309">Germination</keyword>